<dbReference type="InterPro" id="IPR036390">
    <property type="entry name" value="WH_DNA-bd_sf"/>
</dbReference>
<protein>
    <submittedName>
        <fullName evidence="2">Transcriptional regulator PadR-like family protein</fullName>
    </submittedName>
</protein>
<dbReference type="AlphaFoldDB" id="A0A1M6LTB0"/>
<organism evidence="2 3">
    <name type="scientific">Alicyclobacillus tolerans</name>
    <dbReference type="NCBI Taxonomy" id="90970"/>
    <lineage>
        <taxon>Bacteria</taxon>
        <taxon>Bacillati</taxon>
        <taxon>Bacillota</taxon>
        <taxon>Bacilli</taxon>
        <taxon>Bacillales</taxon>
        <taxon>Alicyclobacillaceae</taxon>
        <taxon>Alicyclobacillus</taxon>
    </lineage>
</organism>
<proteinExistence type="predicted"/>
<reference evidence="3" key="1">
    <citation type="submission" date="2016-11" db="EMBL/GenBank/DDBJ databases">
        <authorList>
            <person name="Varghese N."/>
            <person name="Submissions S."/>
        </authorList>
    </citation>
    <scope>NUCLEOTIDE SEQUENCE [LARGE SCALE GENOMIC DNA]</scope>
    <source>
        <strain evidence="3">USBA-503</strain>
    </source>
</reference>
<evidence type="ECO:0000259" key="1">
    <source>
        <dbReference type="Pfam" id="PF03551"/>
    </source>
</evidence>
<dbReference type="Pfam" id="PF03551">
    <property type="entry name" value="PadR"/>
    <property type="match status" value="1"/>
</dbReference>
<feature type="domain" description="Transcription regulator PadR N-terminal" evidence="1">
    <location>
        <begin position="14"/>
        <end position="82"/>
    </location>
</feature>
<sequence length="98" mass="11468">MLRKLFLGFIQIHILHHANIEPIYGLWMLEELSHHGYSMSAGTLYPLLHTMEKQGLLLREDRLVEGKIRKYYSTTPLGAEVLVEARNKAYELFKEIKD</sequence>
<dbReference type="InterPro" id="IPR036388">
    <property type="entry name" value="WH-like_DNA-bd_sf"/>
</dbReference>
<dbReference type="EMBL" id="FRAF01000003">
    <property type="protein sequence ID" value="SHJ74346.1"/>
    <property type="molecule type" value="Genomic_DNA"/>
</dbReference>
<dbReference type="InterPro" id="IPR005149">
    <property type="entry name" value="Tscrpt_reg_PadR_N"/>
</dbReference>
<gene>
    <name evidence="2" type="ORF">SAMN05443507_10371</name>
</gene>
<dbReference type="InterPro" id="IPR052509">
    <property type="entry name" value="Metal_resp_DNA-bind_regulator"/>
</dbReference>
<name>A0A1M6LTB0_9BACL</name>
<dbReference type="PANTHER" id="PTHR33169:SF14">
    <property type="entry name" value="TRANSCRIPTIONAL REGULATOR RV3488"/>
    <property type="match status" value="1"/>
</dbReference>
<dbReference type="PANTHER" id="PTHR33169">
    <property type="entry name" value="PADR-FAMILY TRANSCRIPTIONAL REGULATOR"/>
    <property type="match status" value="1"/>
</dbReference>
<evidence type="ECO:0000313" key="3">
    <source>
        <dbReference type="Proteomes" id="UP000184016"/>
    </source>
</evidence>
<keyword evidence="3" id="KW-1185">Reference proteome</keyword>
<dbReference type="STRING" id="1830138.SAMN05443507_10371"/>
<dbReference type="SUPFAM" id="SSF46785">
    <property type="entry name" value="Winged helix' DNA-binding domain"/>
    <property type="match status" value="1"/>
</dbReference>
<accession>A0A1M6LTB0</accession>
<dbReference type="Proteomes" id="UP000184016">
    <property type="component" value="Unassembled WGS sequence"/>
</dbReference>
<dbReference type="Gene3D" id="1.10.10.10">
    <property type="entry name" value="Winged helix-like DNA-binding domain superfamily/Winged helix DNA-binding domain"/>
    <property type="match status" value="1"/>
</dbReference>
<evidence type="ECO:0000313" key="2">
    <source>
        <dbReference type="EMBL" id="SHJ74346.1"/>
    </source>
</evidence>